<dbReference type="EMBL" id="MUYT01000004">
    <property type="protein sequence ID" value="OOS21916.1"/>
    <property type="molecule type" value="Genomic_DNA"/>
</dbReference>
<reference evidence="2 3" key="1">
    <citation type="submission" date="2017-02" db="EMBL/GenBank/DDBJ databases">
        <title>Draft genome sequence of Moraxella lincolnii CCUG 9405T type strain.</title>
        <authorList>
            <person name="Salva-Serra F."/>
            <person name="Engstrom-Jakobsson H."/>
            <person name="Thorell K."/>
            <person name="Jaen-Luchoro D."/>
            <person name="Gonzales-Siles L."/>
            <person name="Karlsson R."/>
            <person name="Yazdan S."/>
            <person name="Boulund F."/>
            <person name="Johnning A."/>
            <person name="Engstrand L."/>
            <person name="Kristiansson E."/>
            <person name="Moore E."/>
        </authorList>
    </citation>
    <scope>NUCLEOTIDE SEQUENCE [LARGE SCALE GENOMIC DNA]</scope>
    <source>
        <strain evidence="2 3">CCUG 9405</strain>
    </source>
</reference>
<sequence>MFVCRAYVLWVLHTNNQSIYTWGLFMKSLVIFVLVSLTVSLSACGEKKADYTVDELYQNKELRRELLTTCKEKLSQIGNYEKLVKDEPNCGVAQAAEERYSKEFNSNSPDKQVQKWN</sequence>
<proteinExistence type="predicted"/>
<keyword evidence="3" id="KW-1185">Reference proteome</keyword>
<dbReference type="NCBIfam" id="NF033894">
    <property type="entry name" value="Eex_IncN"/>
    <property type="match status" value="1"/>
</dbReference>
<dbReference type="InterPro" id="IPR047937">
    <property type="entry name" value="Eex_IncN-like"/>
</dbReference>
<keyword evidence="1" id="KW-0812">Transmembrane</keyword>
<dbReference type="AlphaFoldDB" id="A0A1T0CHS9"/>
<name>A0A1T0CHS9_9GAMM</name>
<evidence type="ECO:0000313" key="2">
    <source>
        <dbReference type="EMBL" id="OOS21916.1"/>
    </source>
</evidence>
<comment type="caution">
    <text evidence="2">The sequence shown here is derived from an EMBL/GenBank/DDBJ whole genome shotgun (WGS) entry which is preliminary data.</text>
</comment>
<evidence type="ECO:0000313" key="3">
    <source>
        <dbReference type="Proteomes" id="UP000191094"/>
    </source>
</evidence>
<dbReference type="STRING" id="90241.B0682_04825"/>
<organism evidence="2 3">
    <name type="scientific">Lwoffella lincolnii</name>
    <dbReference type="NCBI Taxonomy" id="90241"/>
    <lineage>
        <taxon>Bacteria</taxon>
        <taxon>Pseudomonadati</taxon>
        <taxon>Pseudomonadota</taxon>
        <taxon>Gammaproteobacteria</taxon>
        <taxon>Moraxellales</taxon>
        <taxon>Moraxellaceae</taxon>
        <taxon>Lwoffella</taxon>
    </lineage>
</organism>
<evidence type="ECO:0000256" key="1">
    <source>
        <dbReference type="SAM" id="Phobius"/>
    </source>
</evidence>
<accession>A0A1T0CHS9</accession>
<feature type="transmembrane region" description="Helical" evidence="1">
    <location>
        <begin position="19"/>
        <end position="41"/>
    </location>
</feature>
<gene>
    <name evidence="2" type="ORF">B0682_04825</name>
</gene>
<keyword evidence="1" id="KW-0472">Membrane</keyword>
<dbReference type="Proteomes" id="UP000191094">
    <property type="component" value="Unassembled WGS sequence"/>
</dbReference>
<keyword evidence="1" id="KW-1133">Transmembrane helix</keyword>
<protein>
    <submittedName>
        <fullName evidence="2">Uncharacterized protein</fullName>
    </submittedName>
</protein>